<keyword evidence="3" id="KW-0804">Transcription</keyword>
<dbReference type="SMART" id="SM00418">
    <property type="entry name" value="HTH_ARSR"/>
    <property type="match status" value="1"/>
</dbReference>
<evidence type="ECO:0000313" key="6">
    <source>
        <dbReference type="Proteomes" id="UP001621964"/>
    </source>
</evidence>
<comment type="caution">
    <text evidence="5">The sequence shown here is derived from an EMBL/GenBank/DDBJ whole genome shotgun (WGS) entry which is preliminary data.</text>
</comment>
<dbReference type="InterPro" id="IPR011991">
    <property type="entry name" value="ArsR-like_HTH"/>
</dbReference>
<keyword evidence="6" id="KW-1185">Reference proteome</keyword>
<evidence type="ECO:0000259" key="4">
    <source>
        <dbReference type="PROSITE" id="PS50987"/>
    </source>
</evidence>
<protein>
    <submittedName>
        <fullName evidence="5">ArsR/SmtB family transcription factor</fullName>
    </submittedName>
</protein>
<evidence type="ECO:0000256" key="1">
    <source>
        <dbReference type="ARBA" id="ARBA00023015"/>
    </source>
</evidence>
<evidence type="ECO:0000256" key="3">
    <source>
        <dbReference type="ARBA" id="ARBA00023163"/>
    </source>
</evidence>
<dbReference type="Proteomes" id="UP001621964">
    <property type="component" value="Unassembled WGS sequence"/>
</dbReference>
<name>A0ABW8Q290_9NEIS</name>
<accession>A0ABW8Q290</accession>
<dbReference type="PROSITE" id="PS50987">
    <property type="entry name" value="HTH_ARSR_2"/>
    <property type="match status" value="1"/>
</dbReference>
<sequence>MENQRISTLLKLIANPERRAILFLLLDSEHSVPELAEAVGLSATSISNHLAKLRTQGVVDFTRYHRVIEYRLTSDATATLLRTLRQLQNTPAAA</sequence>
<keyword evidence="2" id="KW-0238">DNA-binding</keyword>
<dbReference type="InterPro" id="IPR001845">
    <property type="entry name" value="HTH_ArsR_DNA-bd_dom"/>
</dbReference>
<dbReference type="CDD" id="cd00090">
    <property type="entry name" value="HTH_ARSR"/>
    <property type="match status" value="1"/>
</dbReference>
<dbReference type="EMBL" id="JBJGEB010000003">
    <property type="protein sequence ID" value="MFK7641661.1"/>
    <property type="molecule type" value="Genomic_DNA"/>
</dbReference>
<dbReference type="RefSeq" id="WP_405385612.1">
    <property type="nucleotide sequence ID" value="NZ_JBJGEB010000003.1"/>
</dbReference>
<dbReference type="SUPFAM" id="SSF46785">
    <property type="entry name" value="Winged helix' DNA-binding domain"/>
    <property type="match status" value="1"/>
</dbReference>
<dbReference type="PANTHER" id="PTHR33154:SF28">
    <property type="entry name" value="HTH-TYPE TRANSCRIPTIONAL REGULATOR YGAV-RELATED"/>
    <property type="match status" value="1"/>
</dbReference>
<dbReference type="InterPro" id="IPR036390">
    <property type="entry name" value="WH_DNA-bd_sf"/>
</dbReference>
<evidence type="ECO:0000256" key="2">
    <source>
        <dbReference type="ARBA" id="ARBA00023125"/>
    </source>
</evidence>
<feature type="domain" description="HTH arsR-type" evidence="4">
    <location>
        <begin position="1"/>
        <end position="92"/>
    </location>
</feature>
<organism evidence="5 6">
    <name type="scientific">Neisseria oralis</name>
    <dbReference type="NCBI Taxonomy" id="1107316"/>
    <lineage>
        <taxon>Bacteria</taxon>
        <taxon>Pseudomonadati</taxon>
        <taxon>Pseudomonadota</taxon>
        <taxon>Betaproteobacteria</taxon>
        <taxon>Neisseriales</taxon>
        <taxon>Neisseriaceae</taxon>
        <taxon>Neisseria</taxon>
    </lineage>
</organism>
<dbReference type="InterPro" id="IPR051081">
    <property type="entry name" value="HTH_MetalResp_TranReg"/>
</dbReference>
<reference evidence="5 6" key="1">
    <citation type="submission" date="2024-11" db="EMBL/GenBank/DDBJ databases">
        <authorList>
            <person name="Mikucki A.G."/>
            <person name="Kahler C.M."/>
        </authorList>
    </citation>
    <scope>NUCLEOTIDE SEQUENCE [LARGE SCALE GENOMIC DNA]</scope>
    <source>
        <strain evidence="5 6">EXNM717</strain>
    </source>
</reference>
<dbReference type="Gene3D" id="1.10.10.10">
    <property type="entry name" value="Winged helix-like DNA-binding domain superfamily/Winged helix DNA-binding domain"/>
    <property type="match status" value="1"/>
</dbReference>
<gene>
    <name evidence="5" type="ORF">ACI43T_04000</name>
</gene>
<dbReference type="Pfam" id="PF01022">
    <property type="entry name" value="HTH_5"/>
    <property type="match status" value="1"/>
</dbReference>
<proteinExistence type="predicted"/>
<dbReference type="NCBIfam" id="NF033788">
    <property type="entry name" value="HTH_metalloreg"/>
    <property type="match status" value="1"/>
</dbReference>
<dbReference type="PANTHER" id="PTHR33154">
    <property type="entry name" value="TRANSCRIPTIONAL REGULATOR, ARSR FAMILY"/>
    <property type="match status" value="1"/>
</dbReference>
<keyword evidence="1" id="KW-0805">Transcription regulation</keyword>
<evidence type="ECO:0000313" key="5">
    <source>
        <dbReference type="EMBL" id="MFK7641661.1"/>
    </source>
</evidence>
<dbReference type="PRINTS" id="PR00778">
    <property type="entry name" value="HTHARSR"/>
</dbReference>
<dbReference type="InterPro" id="IPR036388">
    <property type="entry name" value="WH-like_DNA-bd_sf"/>
</dbReference>